<dbReference type="PANTHER" id="PTHR14352:SF2">
    <property type="entry name" value="HAUS AUGMIN-LIKE COMPLEX SUBUNIT 7"/>
    <property type="match status" value="1"/>
</dbReference>
<keyword evidence="3" id="KW-1185">Reference proteome</keyword>
<dbReference type="PANTHER" id="PTHR14352">
    <property type="entry name" value="HAUS AUGMIN-LIKE COMPLEX SUBUNIT 7"/>
    <property type="match status" value="1"/>
</dbReference>
<evidence type="ECO:0000313" key="2">
    <source>
        <dbReference type="EMBL" id="GLI63079.1"/>
    </source>
</evidence>
<dbReference type="InterPro" id="IPR010604">
    <property type="entry name" value="Plant_AUG7"/>
</dbReference>
<dbReference type="InterPro" id="IPR029711">
    <property type="entry name" value="Haus7-like"/>
</dbReference>
<dbReference type="Proteomes" id="UP001165090">
    <property type="component" value="Unassembled WGS sequence"/>
</dbReference>
<dbReference type="EMBL" id="BSDZ01000014">
    <property type="protein sequence ID" value="GLI63079.1"/>
    <property type="molecule type" value="Genomic_DNA"/>
</dbReference>
<dbReference type="Pfam" id="PF06694">
    <property type="entry name" value="Plant_NMP1"/>
    <property type="match status" value="1"/>
</dbReference>
<protein>
    <submittedName>
        <fullName evidence="2">Uncharacterized protein</fullName>
    </submittedName>
</protein>
<proteinExistence type="predicted"/>
<feature type="region of interest" description="Disordered" evidence="1">
    <location>
        <begin position="140"/>
        <end position="199"/>
    </location>
</feature>
<evidence type="ECO:0000256" key="1">
    <source>
        <dbReference type="SAM" id="MobiDB-lite"/>
    </source>
</evidence>
<name>A0ABQ5S0Y7_9CHLO</name>
<accession>A0ABQ5S0Y7</accession>
<comment type="caution">
    <text evidence="2">The sequence shown here is derived from an EMBL/GenBank/DDBJ whole genome shotgun (WGS) entry which is preliminary data.</text>
</comment>
<feature type="non-terminal residue" evidence="2">
    <location>
        <position position="1"/>
    </location>
</feature>
<gene>
    <name evidence="2" type="ORF">VaNZ11_005981</name>
</gene>
<evidence type="ECO:0000313" key="3">
    <source>
        <dbReference type="Proteomes" id="UP001165090"/>
    </source>
</evidence>
<organism evidence="2 3">
    <name type="scientific">Volvox africanus</name>
    <dbReference type="NCBI Taxonomy" id="51714"/>
    <lineage>
        <taxon>Eukaryota</taxon>
        <taxon>Viridiplantae</taxon>
        <taxon>Chlorophyta</taxon>
        <taxon>core chlorophytes</taxon>
        <taxon>Chlorophyceae</taxon>
        <taxon>CS clade</taxon>
        <taxon>Chlamydomonadales</taxon>
        <taxon>Volvocaceae</taxon>
        <taxon>Volvox</taxon>
    </lineage>
</organism>
<reference evidence="2 3" key="1">
    <citation type="journal article" date="2023" name="IScience">
        <title>Expanded male sex-determining region conserved during the evolution of homothallism in the green alga Volvox.</title>
        <authorList>
            <person name="Yamamoto K."/>
            <person name="Matsuzaki R."/>
            <person name="Mahakham W."/>
            <person name="Heman W."/>
            <person name="Sekimoto H."/>
            <person name="Kawachi M."/>
            <person name="Minakuchi Y."/>
            <person name="Toyoda A."/>
            <person name="Nozaki H."/>
        </authorList>
    </citation>
    <scope>NUCLEOTIDE SEQUENCE [LARGE SCALE GENOMIC DNA]</scope>
    <source>
        <strain evidence="2 3">NIES-4468</strain>
    </source>
</reference>
<sequence length="429" mass="45616">CNNLMNMSTQQEQLTRLQAVLSQLSASPNSTAILYPGPERYSIIIFLLQKLLSPEIVDALQQRISDAELPGGLSAEEAQAHRIVRMLQCIDFQSPVDHVRGCTSLEESMRMLATLANLALAHQQCTREAAIVAAAAITNTSTNGRAPSPGPNLAASSSSTPRHRTPTRGSSLVGSGGTGGAAQQDANGGTSGGGASGRLNLSSLEGEIRLLDGLAERLPQLMEPGGGGNWFPGDIMAALQTYLQNQPQQQDLAAAVEQRTLKLRVDLPALRAEESRLAAEVTVAGEAEWRQHAEATRVELANLLETAAAFYHTFQTGLGVWCAASRSTDTCGLGPLASELLQRYDTLRRLGADLARIRQAHTAIVSCAPPLTLLEQHTLSQLVRAGHTAVEQLQERIAVEQRVLGETEVATAMVAQMASVAQEVARAAT</sequence>